<dbReference type="GO" id="GO:0005886">
    <property type="term" value="C:plasma membrane"/>
    <property type="evidence" value="ECO:0007669"/>
    <property type="project" value="UniProtKB-SubCell"/>
</dbReference>
<dbReference type="AlphaFoldDB" id="A0A1N6Y5P4"/>
<evidence type="ECO:0008006" key="10">
    <source>
        <dbReference type="Google" id="ProtNLM"/>
    </source>
</evidence>
<dbReference type="Pfam" id="PF03706">
    <property type="entry name" value="LPG_synthase_TM"/>
    <property type="match status" value="1"/>
</dbReference>
<dbReference type="RefSeq" id="WP_076422198.1">
    <property type="nucleotide sequence ID" value="NZ_FTNM01000003.1"/>
</dbReference>
<feature type="transmembrane region" description="Helical" evidence="7">
    <location>
        <begin position="6"/>
        <end position="27"/>
    </location>
</feature>
<feature type="transmembrane region" description="Helical" evidence="7">
    <location>
        <begin position="153"/>
        <end position="170"/>
    </location>
</feature>
<evidence type="ECO:0000313" key="9">
    <source>
        <dbReference type="Proteomes" id="UP000185924"/>
    </source>
</evidence>
<proteinExistence type="predicted"/>
<feature type="region of interest" description="Disordered" evidence="6">
    <location>
        <begin position="289"/>
        <end position="310"/>
    </location>
</feature>
<dbReference type="PANTHER" id="PTHR40277">
    <property type="entry name" value="BLL5419 PROTEIN"/>
    <property type="match status" value="1"/>
</dbReference>
<dbReference type="EMBL" id="FTNM01000003">
    <property type="protein sequence ID" value="SIR09965.1"/>
    <property type="molecule type" value="Genomic_DNA"/>
</dbReference>
<evidence type="ECO:0000256" key="3">
    <source>
        <dbReference type="ARBA" id="ARBA00022692"/>
    </source>
</evidence>
<dbReference type="OrthoDB" id="1123508at2"/>
<feature type="transmembrane region" description="Helical" evidence="7">
    <location>
        <begin position="213"/>
        <end position="236"/>
    </location>
</feature>
<gene>
    <name evidence="8" type="ORF">SAMN05421545_2286</name>
</gene>
<dbReference type="NCBIfam" id="TIGR00374">
    <property type="entry name" value="flippase-like domain"/>
    <property type="match status" value="1"/>
</dbReference>
<dbReference type="Proteomes" id="UP000185924">
    <property type="component" value="Unassembled WGS sequence"/>
</dbReference>
<accession>A0A1N6Y5P4</accession>
<evidence type="ECO:0000256" key="5">
    <source>
        <dbReference type="ARBA" id="ARBA00023136"/>
    </source>
</evidence>
<feature type="transmembrane region" description="Helical" evidence="7">
    <location>
        <begin position="84"/>
        <end position="104"/>
    </location>
</feature>
<evidence type="ECO:0000256" key="6">
    <source>
        <dbReference type="SAM" id="MobiDB-lite"/>
    </source>
</evidence>
<keyword evidence="4 7" id="KW-1133">Transmembrane helix</keyword>
<evidence type="ECO:0000256" key="1">
    <source>
        <dbReference type="ARBA" id="ARBA00004651"/>
    </source>
</evidence>
<reference evidence="9" key="1">
    <citation type="submission" date="2017-01" db="EMBL/GenBank/DDBJ databases">
        <authorList>
            <person name="Varghese N."/>
            <person name="Submissions S."/>
        </authorList>
    </citation>
    <scope>NUCLEOTIDE SEQUENCE [LARGE SCALE GENOMIC DNA]</scope>
    <source>
        <strain evidence="9">DM9</strain>
    </source>
</reference>
<keyword evidence="9" id="KW-1185">Reference proteome</keyword>
<feature type="transmembrane region" description="Helical" evidence="7">
    <location>
        <begin position="125"/>
        <end position="147"/>
    </location>
</feature>
<sequence length="310" mass="35061">MRKRAIWHTIKTPLKILVTGILLYLVFRKIDIGQVQELYRQSNLLYFLLALLALVGSQVVSSSRLRVFFKAKGLALPFLYNLKLYFLGMFYNLFLPAGIGGDAYKIYLLRVRFQKPARKLLSAIFLDRLSGFWAMTGIATLLFTQIAEIKLPALIPVSLYMIGSVVYFVLLRRFFDISSRVAVTSHTKALVVQLLQVLCIVLILLALNTEQPFTAYLFTFLVSSLVSLFPFTVGGLGAREYVFVQAANLLPMEKYTALTISLSFYLLSVTVALTGLYIAFRSKEFALTPEESEEIKKEEPMAHTQAPRKV</sequence>
<keyword evidence="5 7" id="KW-0472">Membrane</keyword>
<comment type="subcellular location">
    <subcellularLocation>
        <location evidence="1">Cell membrane</location>
        <topology evidence="1">Multi-pass membrane protein</topology>
    </subcellularLocation>
</comment>
<keyword evidence="2" id="KW-1003">Cell membrane</keyword>
<feature type="transmembrane region" description="Helical" evidence="7">
    <location>
        <begin position="43"/>
        <end position="64"/>
    </location>
</feature>
<feature type="transmembrane region" description="Helical" evidence="7">
    <location>
        <begin position="257"/>
        <end position="280"/>
    </location>
</feature>
<organism evidence="8 9">
    <name type="scientific">Pontibacter lucknowensis</name>
    <dbReference type="NCBI Taxonomy" id="1077936"/>
    <lineage>
        <taxon>Bacteria</taxon>
        <taxon>Pseudomonadati</taxon>
        <taxon>Bacteroidota</taxon>
        <taxon>Cytophagia</taxon>
        <taxon>Cytophagales</taxon>
        <taxon>Hymenobacteraceae</taxon>
        <taxon>Pontibacter</taxon>
    </lineage>
</organism>
<protein>
    <recommendedName>
        <fullName evidence="10">Lysylphosphatidylglycerol synthase TM region</fullName>
    </recommendedName>
</protein>
<dbReference type="STRING" id="1077936.SAMN05421545_2286"/>
<evidence type="ECO:0000256" key="7">
    <source>
        <dbReference type="SAM" id="Phobius"/>
    </source>
</evidence>
<evidence type="ECO:0000256" key="2">
    <source>
        <dbReference type="ARBA" id="ARBA00022475"/>
    </source>
</evidence>
<dbReference type="PANTHER" id="PTHR40277:SF1">
    <property type="entry name" value="BLL5419 PROTEIN"/>
    <property type="match status" value="1"/>
</dbReference>
<keyword evidence="3 7" id="KW-0812">Transmembrane</keyword>
<name>A0A1N6Y5P4_9BACT</name>
<dbReference type="InterPro" id="IPR022791">
    <property type="entry name" value="L-PG_synthase/AglD"/>
</dbReference>
<evidence type="ECO:0000313" key="8">
    <source>
        <dbReference type="EMBL" id="SIR09965.1"/>
    </source>
</evidence>
<evidence type="ECO:0000256" key="4">
    <source>
        <dbReference type="ARBA" id="ARBA00022989"/>
    </source>
</evidence>
<feature type="transmembrane region" description="Helical" evidence="7">
    <location>
        <begin position="190"/>
        <end position="207"/>
    </location>
</feature>